<dbReference type="STRING" id="60175.A0A1V6X5I4"/>
<dbReference type="OMA" id="YICDYRK"/>
<protein>
    <submittedName>
        <fullName evidence="2">Uncharacterized protein</fullName>
    </submittedName>
</protein>
<dbReference type="Proteomes" id="UP000191691">
    <property type="component" value="Unassembled WGS sequence"/>
</dbReference>
<comment type="caution">
    <text evidence="2">The sequence shown here is derived from an EMBL/GenBank/DDBJ whole genome shotgun (WGS) entry which is preliminary data.</text>
</comment>
<feature type="compositionally biased region" description="Acidic residues" evidence="1">
    <location>
        <begin position="538"/>
        <end position="553"/>
    </location>
</feature>
<proteinExistence type="predicted"/>
<dbReference type="PANTHER" id="PTHR42037:SF1">
    <property type="match status" value="1"/>
</dbReference>
<organism evidence="2 3">
    <name type="scientific">Penicillium nalgiovense</name>
    <dbReference type="NCBI Taxonomy" id="60175"/>
    <lineage>
        <taxon>Eukaryota</taxon>
        <taxon>Fungi</taxon>
        <taxon>Dikarya</taxon>
        <taxon>Ascomycota</taxon>
        <taxon>Pezizomycotina</taxon>
        <taxon>Eurotiomycetes</taxon>
        <taxon>Eurotiomycetidae</taxon>
        <taxon>Eurotiales</taxon>
        <taxon>Aspergillaceae</taxon>
        <taxon>Penicillium</taxon>
    </lineage>
</organism>
<dbReference type="PANTHER" id="PTHR42037">
    <property type="match status" value="1"/>
</dbReference>
<reference evidence="3" key="1">
    <citation type="journal article" date="2017" name="Nat. Microbiol.">
        <title>Global analysis of biosynthetic gene clusters reveals vast potential of secondary metabolite production in Penicillium species.</title>
        <authorList>
            <person name="Nielsen J.C."/>
            <person name="Grijseels S."/>
            <person name="Prigent S."/>
            <person name="Ji B."/>
            <person name="Dainat J."/>
            <person name="Nielsen K.F."/>
            <person name="Frisvad J.C."/>
            <person name="Workman M."/>
            <person name="Nielsen J."/>
        </authorList>
    </citation>
    <scope>NUCLEOTIDE SEQUENCE [LARGE SCALE GENOMIC DNA]</scope>
    <source>
        <strain evidence="3">IBT 13039</strain>
    </source>
</reference>
<sequence length="566" mass="64894">MVTWCTWTYWEYGWQPIIDLESSVGSKDEYPTINIQSPPSALTYVLTYPFNRKSKLALKRERPNIRSMGSATLIKDLEIDPKRVGRPRLDPYQRLLGRFYEQLFLLNALGQTRDNHTTSSWELDATRARRRRFLQNLCYICEFKKGGSACTAIGLEELDTCYNFCVASNNETDKIATFLQNVLNVLRATAPQAGTNDTCRESKFFQLCIGFAAERIEQESKCLRRNVKDCLSKLNRQNAVSGSQLIKWLQTAIGFDDHYGLCKFAHDDRHSDHMNEILSRGLEDERRTGPTSRRSSFVLVQHYIGRLAHHIRAIKELLRDTQYLSHVLDNYAVCKIYAPSAVPPPIRDSHTNLRGILNRMFKNNDSERKMLEGGLLHLDKVVGIFKDFLRPYDGSLLDVHAEVQVLEYFYKMQKSFAGDDRFIACTRVMVSSSHRKIWTKWSPPHVQRFDNENPAARQQKDILTKMTQDLREQVITHVLQRLPSNRWHPDSITNITDVRQFGISSDSLEVSGAETPKTPPSTYSRIHQSRSNSPPDTDLSDNLDAETEFDEDSGSQNGGVPLFDST</sequence>
<name>A0A1V6X5I4_PENNA</name>
<feature type="compositionally biased region" description="Polar residues" evidence="1">
    <location>
        <begin position="520"/>
        <end position="535"/>
    </location>
</feature>
<evidence type="ECO:0000256" key="1">
    <source>
        <dbReference type="SAM" id="MobiDB-lite"/>
    </source>
</evidence>
<keyword evidence="3" id="KW-1185">Reference proteome</keyword>
<dbReference type="EMBL" id="MOOB01000116">
    <property type="protein sequence ID" value="OQE70420.1"/>
    <property type="molecule type" value="Genomic_DNA"/>
</dbReference>
<feature type="region of interest" description="Disordered" evidence="1">
    <location>
        <begin position="507"/>
        <end position="566"/>
    </location>
</feature>
<evidence type="ECO:0000313" key="2">
    <source>
        <dbReference type="EMBL" id="OQE70420.1"/>
    </source>
</evidence>
<accession>A0A1V6X5I4</accession>
<evidence type="ECO:0000313" key="3">
    <source>
        <dbReference type="Proteomes" id="UP000191691"/>
    </source>
</evidence>
<dbReference type="AlphaFoldDB" id="A0A1V6X5I4"/>
<gene>
    <name evidence="2" type="ORF">PENNAL_c0116G02293</name>
</gene>